<evidence type="ECO:0000256" key="2">
    <source>
        <dbReference type="ARBA" id="ARBA00022475"/>
    </source>
</evidence>
<protein>
    <recommendedName>
        <fullName evidence="9">X8 domain-containing protein</fullName>
    </recommendedName>
</protein>
<reference evidence="10" key="1">
    <citation type="submission" date="2022-04" db="EMBL/GenBank/DDBJ databases">
        <title>A functionally conserved STORR gene fusion in Papaver species that diverged 16.8 million years ago.</title>
        <authorList>
            <person name="Catania T."/>
        </authorList>
    </citation>
    <scope>NUCLEOTIDE SEQUENCE</scope>
    <source>
        <strain evidence="10">S-188037</strain>
    </source>
</reference>
<dbReference type="Gene3D" id="1.20.58.1040">
    <property type="match status" value="1"/>
</dbReference>
<comment type="caution">
    <text evidence="10">The sequence shown here is derived from an EMBL/GenBank/DDBJ whole genome shotgun (WGS) entry which is preliminary data.</text>
</comment>
<proteinExistence type="predicted"/>
<keyword evidence="3" id="KW-0336">GPI-anchor</keyword>
<dbReference type="GO" id="GO:0098552">
    <property type="term" value="C:side of membrane"/>
    <property type="evidence" value="ECO:0007669"/>
    <property type="project" value="UniProtKB-KW"/>
</dbReference>
<keyword evidence="6" id="KW-1015">Disulfide bond</keyword>
<accession>A0AAD4SVS3</accession>
<keyword evidence="8" id="KW-0812">Transmembrane</keyword>
<dbReference type="SMART" id="SM00768">
    <property type="entry name" value="X8"/>
    <property type="match status" value="1"/>
</dbReference>
<dbReference type="PANTHER" id="PTHR31044:SF47">
    <property type="entry name" value="CARBOHYDRATE-BINDING X8 DOMAIN SUPERFAMILY PROTEIN"/>
    <property type="match status" value="1"/>
</dbReference>
<dbReference type="GO" id="GO:0005886">
    <property type="term" value="C:plasma membrane"/>
    <property type="evidence" value="ECO:0007669"/>
    <property type="project" value="UniProtKB-SubCell"/>
</dbReference>
<keyword evidence="8" id="KW-1133">Transmembrane helix</keyword>
<feature type="transmembrane region" description="Helical" evidence="8">
    <location>
        <begin position="244"/>
        <end position="262"/>
    </location>
</feature>
<keyword evidence="5 8" id="KW-0472">Membrane</keyword>
<feature type="domain" description="X8" evidence="9">
    <location>
        <begin position="32"/>
        <end position="116"/>
    </location>
</feature>
<comment type="subcellular location">
    <subcellularLocation>
        <location evidence="1">Cell membrane</location>
        <topology evidence="1">Lipid-anchor</topology>
        <topology evidence="1">GPI-anchor</topology>
    </subcellularLocation>
</comment>
<dbReference type="InterPro" id="IPR044788">
    <property type="entry name" value="X8_dom_prot"/>
</dbReference>
<keyword evidence="3" id="KW-0449">Lipoprotein</keyword>
<dbReference type="Proteomes" id="UP001202328">
    <property type="component" value="Unassembled WGS sequence"/>
</dbReference>
<keyword evidence="2" id="KW-1003">Cell membrane</keyword>
<dbReference type="InterPro" id="IPR012946">
    <property type="entry name" value="X8"/>
</dbReference>
<dbReference type="Pfam" id="PF07983">
    <property type="entry name" value="X8"/>
    <property type="match status" value="1"/>
</dbReference>
<keyword evidence="4" id="KW-0732">Signal</keyword>
<name>A0AAD4SVS3_9MAGN</name>
<dbReference type="FunFam" id="1.20.58.1040:FF:000001">
    <property type="entry name" value="Glucan endo-1,3-beta-glucosidase 4"/>
    <property type="match status" value="1"/>
</dbReference>
<dbReference type="GO" id="GO:0009506">
    <property type="term" value="C:plasmodesma"/>
    <property type="evidence" value="ECO:0007669"/>
    <property type="project" value="UniProtKB-ARBA"/>
</dbReference>
<evidence type="ECO:0000256" key="7">
    <source>
        <dbReference type="ARBA" id="ARBA00023180"/>
    </source>
</evidence>
<evidence type="ECO:0000256" key="6">
    <source>
        <dbReference type="ARBA" id="ARBA00023157"/>
    </source>
</evidence>
<dbReference type="PANTHER" id="PTHR31044">
    <property type="entry name" value="BETA-1,3 GLUCANASE"/>
    <property type="match status" value="1"/>
</dbReference>
<evidence type="ECO:0000256" key="1">
    <source>
        <dbReference type="ARBA" id="ARBA00004609"/>
    </source>
</evidence>
<evidence type="ECO:0000313" key="10">
    <source>
        <dbReference type="EMBL" id="KAI3926027.1"/>
    </source>
</evidence>
<evidence type="ECO:0000256" key="8">
    <source>
        <dbReference type="SAM" id="Phobius"/>
    </source>
</evidence>
<evidence type="ECO:0000256" key="4">
    <source>
        <dbReference type="ARBA" id="ARBA00022729"/>
    </source>
</evidence>
<keyword evidence="7" id="KW-0325">Glycoprotein</keyword>
<dbReference type="EMBL" id="JAJJMB010008071">
    <property type="protein sequence ID" value="KAI3926027.1"/>
    <property type="molecule type" value="Genomic_DNA"/>
</dbReference>
<evidence type="ECO:0000256" key="3">
    <source>
        <dbReference type="ARBA" id="ARBA00022622"/>
    </source>
</evidence>
<evidence type="ECO:0000259" key="9">
    <source>
        <dbReference type="SMART" id="SM00768"/>
    </source>
</evidence>
<gene>
    <name evidence="10" type="ORF">MKW98_028163</name>
</gene>
<dbReference type="AlphaFoldDB" id="A0AAD4SVS3"/>
<organism evidence="10 11">
    <name type="scientific">Papaver atlanticum</name>
    <dbReference type="NCBI Taxonomy" id="357466"/>
    <lineage>
        <taxon>Eukaryota</taxon>
        <taxon>Viridiplantae</taxon>
        <taxon>Streptophyta</taxon>
        <taxon>Embryophyta</taxon>
        <taxon>Tracheophyta</taxon>
        <taxon>Spermatophyta</taxon>
        <taxon>Magnoliopsida</taxon>
        <taxon>Ranunculales</taxon>
        <taxon>Papaveraceae</taxon>
        <taxon>Papaveroideae</taxon>
        <taxon>Papaver</taxon>
    </lineage>
</organism>
<keyword evidence="11" id="KW-1185">Reference proteome</keyword>
<evidence type="ECO:0000313" key="11">
    <source>
        <dbReference type="Proteomes" id="UP001202328"/>
    </source>
</evidence>
<sequence>MARKVRWRQVVEVMVMIIAMVLIMVEGAGTPTWCVARSNASEQQLQAALDYACWAGADCTPIQPNGLCYLPNNLLAHASYAFNSFFQKRSSAPGACEFAGSATISITDPSYGSCVYPSSSSTAGGVVGGGGGGVGGIGGGTGGGIGGPGGGVGGTGGGVGGTGGGVGGTGGGVGGTGGGVGDTGGGGGTVTPGTGTPIINPNAPPMTPSTPIYGGGIGGFTPGLGPTTAGTTYGSDSTLLRPSVSTLIMVSLIVVLVYSLLLKPY</sequence>
<evidence type="ECO:0000256" key="5">
    <source>
        <dbReference type="ARBA" id="ARBA00023136"/>
    </source>
</evidence>